<name>A0ABW9CDL2_9BURK</name>
<evidence type="ECO:0000313" key="4">
    <source>
        <dbReference type="Proteomes" id="UP001629288"/>
    </source>
</evidence>
<evidence type="ECO:0000313" key="3">
    <source>
        <dbReference type="EMBL" id="MFM0448679.1"/>
    </source>
</evidence>
<feature type="region of interest" description="Disordered" evidence="1">
    <location>
        <begin position="174"/>
        <end position="200"/>
    </location>
</feature>
<proteinExistence type="predicted"/>
<dbReference type="Pfam" id="PF10616">
    <property type="entry name" value="DUF2471"/>
    <property type="match status" value="1"/>
</dbReference>
<dbReference type="InterPro" id="IPR018894">
    <property type="entry name" value="DUF2471"/>
</dbReference>
<gene>
    <name evidence="3" type="ORF">PQR00_34430</name>
</gene>
<accession>A0ABW9CDL2</accession>
<feature type="transmembrane region" description="Helical" evidence="2">
    <location>
        <begin position="6"/>
        <end position="29"/>
    </location>
</feature>
<keyword evidence="2" id="KW-1133">Transmembrane helix</keyword>
<evidence type="ECO:0000256" key="1">
    <source>
        <dbReference type="SAM" id="MobiDB-lite"/>
    </source>
</evidence>
<dbReference type="Proteomes" id="UP001629288">
    <property type="component" value="Unassembled WGS sequence"/>
</dbReference>
<comment type="caution">
    <text evidence="3">The sequence shown here is derived from an EMBL/GenBank/DDBJ whole genome shotgun (WGS) entry which is preliminary data.</text>
</comment>
<sequence length="200" mass="21837">MDSINAIGQLAAHAAPVLITLAAVTLGLFDVSRWRRRLRVDAEYAAALASIRAPYTLREALSDCRSHIIESGETPPGWRGPMDTLIAADGAVREALPAIVRRYRSAGVLTWALLHEIEADVLAHLASTGQHRKRVLDLIRAPASLNYPRDERPASLKGATWCQSSFRRLKKCGVAPGTEKETRQRRRLHTSGSATQGVAS</sequence>
<dbReference type="RefSeq" id="WP_408131934.1">
    <property type="nucleotide sequence ID" value="NZ_JAQQDH010000037.1"/>
</dbReference>
<keyword evidence="2" id="KW-0812">Transmembrane</keyword>
<reference evidence="3 4" key="1">
    <citation type="journal article" date="2024" name="Chem. Sci.">
        <title>Discovery of megapolipeptins by genome mining of a Burkholderiales bacteria collection.</title>
        <authorList>
            <person name="Paulo B.S."/>
            <person name="Recchia M.J.J."/>
            <person name="Lee S."/>
            <person name="Fergusson C.H."/>
            <person name="Romanowski S.B."/>
            <person name="Hernandez A."/>
            <person name="Krull N."/>
            <person name="Liu D.Y."/>
            <person name="Cavanagh H."/>
            <person name="Bos A."/>
            <person name="Gray C.A."/>
            <person name="Murphy B.T."/>
            <person name="Linington R.G."/>
            <person name="Eustaquio A.S."/>
        </authorList>
    </citation>
    <scope>NUCLEOTIDE SEQUENCE [LARGE SCALE GENOMIC DNA]</scope>
    <source>
        <strain evidence="3 4">RL17-379-BIB-C</strain>
    </source>
</reference>
<organism evidence="3 4">
    <name type="scientific">Paraburkholderia strydomiana</name>
    <dbReference type="NCBI Taxonomy" id="1245417"/>
    <lineage>
        <taxon>Bacteria</taxon>
        <taxon>Pseudomonadati</taxon>
        <taxon>Pseudomonadota</taxon>
        <taxon>Betaproteobacteria</taxon>
        <taxon>Burkholderiales</taxon>
        <taxon>Burkholderiaceae</taxon>
        <taxon>Paraburkholderia</taxon>
    </lineage>
</organism>
<protein>
    <submittedName>
        <fullName evidence="3">Uncharacterized protein</fullName>
    </submittedName>
</protein>
<evidence type="ECO:0000256" key="2">
    <source>
        <dbReference type="SAM" id="Phobius"/>
    </source>
</evidence>
<keyword evidence="4" id="KW-1185">Reference proteome</keyword>
<dbReference type="EMBL" id="JAQQDH010000037">
    <property type="protein sequence ID" value="MFM0448679.1"/>
    <property type="molecule type" value="Genomic_DNA"/>
</dbReference>
<feature type="compositionally biased region" description="Polar residues" evidence="1">
    <location>
        <begin position="190"/>
        <end position="200"/>
    </location>
</feature>
<keyword evidence="2" id="KW-0472">Membrane</keyword>